<reference evidence="1 2" key="1">
    <citation type="journal article" date="2018" name="Nat. Biotechnol.">
        <title>A standardized bacterial taxonomy based on genome phylogeny substantially revises the tree of life.</title>
        <authorList>
            <person name="Parks D.H."/>
            <person name="Chuvochina M."/>
            <person name="Waite D.W."/>
            <person name="Rinke C."/>
            <person name="Skarshewski A."/>
            <person name="Chaumeil P.A."/>
            <person name="Hugenholtz P."/>
        </authorList>
    </citation>
    <scope>NUCLEOTIDE SEQUENCE [LARGE SCALE GENOMIC DNA]</scope>
    <source>
        <strain evidence="1">UBA9669</strain>
    </source>
</reference>
<evidence type="ECO:0000313" key="1">
    <source>
        <dbReference type="EMBL" id="HCK30825.1"/>
    </source>
</evidence>
<name>A0A3D2SQI6_9GAMM</name>
<comment type="caution">
    <text evidence="1">The sequence shown here is derived from an EMBL/GenBank/DDBJ whole genome shotgun (WGS) entry which is preliminary data.</text>
</comment>
<protein>
    <submittedName>
        <fullName evidence="1">DUF3800 domain-containing protein</fullName>
    </submittedName>
</protein>
<evidence type="ECO:0000313" key="2">
    <source>
        <dbReference type="Proteomes" id="UP000263596"/>
    </source>
</evidence>
<organism evidence="1 2">
    <name type="scientific">Acinetobacter ursingii</name>
    <dbReference type="NCBI Taxonomy" id="108980"/>
    <lineage>
        <taxon>Bacteria</taxon>
        <taxon>Pseudomonadati</taxon>
        <taxon>Pseudomonadota</taxon>
        <taxon>Gammaproteobacteria</taxon>
        <taxon>Moraxellales</taxon>
        <taxon>Moraxellaceae</taxon>
        <taxon>Acinetobacter</taxon>
    </lineage>
</organism>
<dbReference type="Pfam" id="PF12686">
    <property type="entry name" value="DUF3800"/>
    <property type="match status" value="1"/>
</dbReference>
<dbReference type="Proteomes" id="UP000263596">
    <property type="component" value="Unassembled WGS sequence"/>
</dbReference>
<dbReference type="EMBL" id="DPVE01000204">
    <property type="protein sequence ID" value="HCK30825.1"/>
    <property type="molecule type" value="Genomic_DNA"/>
</dbReference>
<dbReference type="RefSeq" id="WP_004960779.1">
    <property type="nucleotide sequence ID" value="NZ_BKFK01000001.1"/>
</dbReference>
<proteinExistence type="predicted"/>
<dbReference type="InterPro" id="IPR024524">
    <property type="entry name" value="DUF3800"/>
</dbReference>
<sequence length="232" mass="27298">MSIFNIYCDESCHLENDGFAAMVLGAIWCPDSHHKYLARKVKQLKKEFEISANNEIKWTKVSKSKLPFYKALVDLFFDEPLLYFRGVVIPDKSKLNHANFMQSHDDFYYKQWYLLLNRLIAPNHNYKIYLDIKDTKGQEKVTKLREVLCNANYDFDRTIIHSIDLVQSHDVLLLQLADLFIGALSYLHRGLKTSEAKLELIHYLQNRSQLSLQISTLLKAEKFNLFIWSPQY</sequence>
<accession>A0A3D2SQI6</accession>
<gene>
    <name evidence="1" type="ORF">DHW29_11990</name>
</gene>
<dbReference type="AlphaFoldDB" id="A0A3D2SQI6"/>